<reference evidence="4 5" key="1">
    <citation type="submission" date="2017-10" db="EMBL/GenBank/DDBJ databases">
        <title>Genome sequence of Caulobacter mirabilis FWC38.</title>
        <authorList>
            <person name="Fiebig A."/>
            <person name="Crosson S."/>
        </authorList>
    </citation>
    <scope>NUCLEOTIDE SEQUENCE [LARGE SCALE GENOMIC DNA]</scope>
    <source>
        <strain evidence="4 5">FWC 38</strain>
    </source>
</reference>
<protein>
    <submittedName>
        <fullName evidence="4">Esterase</fullName>
    </submittedName>
</protein>
<dbReference type="EMBL" id="CP024201">
    <property type="protein sequence ID" value="ATQ43153.1"/>
    <property type="molecule type" value="Genomic_DNA"/>
</dbReference>
<organism evidence="4 5">
    <name type="scientific">Caulobacter mirabilis</name>
    <dbReference type="NCBI Taxonomy" id="69666"/>
    <lineage>
        <taxon>Bacteria</taxon>
        <taxon>Pseudomonadati</taxon>
        <taxon>Pseudomonadota</taxon>
        <taxon>Alphaproteobacteria</taxon>
        <taxon>Caulobacterales</taxon>
        <taxon>Caulobacteraceae</taxon>
        <taxon>Caulobacter</taxon>
    </lineage>
</organism>
<dbReference type="PANTHER" id="PTHR40841:SF2">
    <property type="entry name" value="SIDEROPHORE-DEGRADING ESTERASE (EUROFUNG)"/>
    <property type="match status" value="1"/>
</dbReference>
<gene>
    <name evidence="4" type="ORF">CSW64_12365</name>
</gene>
<sequence>MKSGFKLALLAAVLLLPACSGAVKAQSAPAEVAEGQPYVLKDTQVWTVPDPKSGRSYQVFVSLPASYAKEPGRRYPVVYVTDADYAFPVVRSISRRVGANGEGLEDFILVGLSYAVGDDPVSSRRRDYTLTPNGPSSAPKDQVHGQGAAYADYVVSQALPFVDGKFRTDPARRVYMGHSYGALLGAQVLFTKPETFSHYILGSPSLWYDKRHMFGVEARYAETHKDLPADVFLYIGAFETVKAGDPRYTDTDMVGDNQRFEQTLKARNYPGLRLASTVVEGEDHLTVFPSGFTRGIKRALPPRKIGNP</sequence>
<dbReference type="OrthoDB" id="5523653at2"/>
<keyword evidence="3" id="KW-0732">Signal</keyword>
<keyword evidence="2" id="KW-0378">Hydrolase</keyword>
<evidence type="ECO:0000313" key="4">
    <source>
        <dbReference type="EMBL" id="ATQ43153.1"/>
    </source>
</evidence>
<evidence type="ECO:0000256" key="1">
    <source>
        <dbReference type="ARBA" id="ARBA00005622"/>
    </source>
</evidence>
<dbReference type="GO" id="GO:0016788">
    <property type="term" value="F:hydrolase activity, acting on ester bonds"/>
    <property type="evidence" value="ECO:0007669"/>
    <property type="project" value="TreeGrafter"/>
</dbReference>
<dbReference type="InterPro" id="IPR052558">
    <property type="entry name" value="Siderophore_Hydrolase_D"/>
</dbReference>
<dbReference type="Pfam" id="PF00756">
    <property type="entry name" value="Esterase"/>
    <property type="match status" value="1"/>
</dbReference>
<proteinExistence type="inferred from homology"/>
<evidence type="ECO:0000256" key="2">
    <source>
        <dbReference type="ARBA" id="ARBA00022801"/>
    </source>
</evidence>
<dbReference type="Gene3D" id="3.40.50.1820">
    <property type="entry name" value="alpha/beta hydrolase"/>
    <property type="match status" value="1"/>
</dbReference>
<dbReference type="Proteomes" id="UP000228945">
    <property type="component" value="Chromosome"/>
</dbReference>
<dbReference type="RefSeq" id="WP_099622404.1">
    <property type="nucleotide sequence ID" value="NZ_CP024201.1"/>
</dbReference>
<accession>A0A2D2AYS8</accession>
<dbReference type="AlphaFoldDB" id="A0A2D2AYS8"/>
<dbReference type="SUPFAM" id="SSF53474">
    <property type="entry name" value="alpha/beta-Hydrolases"/>
    <property type="match status" value="1"/>
</dbReference>
<name>A0A2D2AYS8_9CAUL</name>
<dbReference type="KEGG" id="cmb:CSW64_12365"/>
<feature type="chain" id="PRO_5013770145" evidence="3">
    <location>
        <begin position="26"/>
        <end position="308"/>
    </location>
</feature>
<evidence type="ECO:0000313" key="5">
    <source>
        <dbReference type="Proteomes" id="UP000228945"/>
    </source>
</evidence>
<evidence type="ECO:0000256" key="3">
    <source>
        <dbReference type="SAM" id="SignalP"/>
    </source>
</evidence>
<comment type="similarity">
    <text evidence="1">Belongs to the esterase D family.</text>
</comment>
<dbReference type="PANTHER" id="PTHR40841">
    <property type="entry name" value="SIDEROPHORE TRIACETYLFUSARININE C ESTERASE"/>
    <property type="match status" value="1"/>
</dbReference>
<keyword evidence="5" id="KW-1185">Reference proteome</keyword>
<dbReference type="InterPro" id="IPR000801">
    <property type="entry name" value="Esterase-like"/>
</dbReference>
<feature type="signal peptide" evidence="3">
    <location>
        <begin position="1"/>
        <end position="25"/>
    </location>
</feature>
<dbReference type="InterPro" id="IPR029058">
    <property type="entry name" value="AB_hydrolase_fold"/>
</dbReference>